<dbReference type="PANTHER" id="PTHR10000">
    <property type="entry name" value="PHOSPHOSERINE PHOSPHATASE"/>
    <property type="match status" value="1"/>
</dbReference>
<dbReference type="InterPro" id="IPR006379">
    <property type="entry name" value="HAD-SF_hydro_IIB"/>
</dbReference>
<dbReference type="PROSITE" id="PS01228">
    <property type="entry name" value="COF_1"/>
    <property type="match status" value="1"/>
</dbReference>
<protein>
    <submittedName>
        <fullName evidence="1">Cof-type HAD-IIB family hydrolase</fullName>
    </submittedName>
</protein>
<dbReference type="AlphaFoldDB" id="A0A9X2KZE6"/>
<gene>
    <name evidence="1" type="ORF">MKO06_14635</name>
</gene>
<reference evidence="1" key="1">
    <citation type="submission" date="2022-07" db="EMBL/GenBank/DDBJ databases">
        <title>Gramela sediminis sp. nov., isolated from deep-sea sediment of the Indian Ocean.</title>
        <authorList>
            <person name="Shi H."/>
        </authorList>
    </citation>
    <scope>NUCLEOTIDE SEQUENCE</scope>
    <source>
        <strain evidence="1">GC03-9</strain>
    </source>
</reference>
<evidence type="ECO:0000313" key="2">
    <source>
        <dbReference type="Proteomes" id="UP001155280"/>
    </source>
</evidence>
<accession>A0A9X2KZE6</accession>
<keyword evidence="1" id="KW-0378">Hydrolase</keyword>
<dbReference type="Gene3D" id="3.30.1240.10">
    <property type="match status" value="1"/>
</dbReference>
<dbReference type="SFLD" id="SFLDS00003">
    <property type="entry name" value="Haloacid_Dehalogenase"/>
    <property type="match status" value="1"/>
</dbReference>
<dbReference type="PANTHER" id="PTHR10000:SF8">
    <property type="entry name" value="HAD SUPERFAMILY HYDROLASE-LIKE, TYPE 3"/>
    <property type="match status" value="1"/>
</dbReference>
<dbReference type="InterPro" id="IPR036412">
    <property type="entry name" value="HAD-like_sf"/>
</dbReference>
<dbReference type="NCBIfam" id="TIGR01484">
    <property type="entry name" value="HAD-SF-IIB"/>
    <property type="match status" value="1"/>
</dbReference>
<evidence type="ECO:0000313" key="1">
    <source>
        <dbReference type="EMBL" id="MCP9201152.1"/>
    </source>
</evidence>
<sequence>MFKIIFSDIDGTLLNHDRELSPFTIETVKKLNGTVPFILISSRMPAAMRHLQAKMDIEDQPLISYNGGLILVDDKPVSSTEIPLNILDNLANFNRELEVHLSLYHNDEWYVPKHDFWASREISNTKVQPEIQPNKQVIDKWQKEEKGAHKIMAMGEEFKIDEIVSFLSENHPNELHLYRSKPTYLEIAPRSISKLTAVEHLLNNHFNIPLSQSLAFGDNYNDLEMLKGVGMGVAVGNAKPEVMEVAHMVTHSGKEDGVARSIVEILKI</sequence>
<dbReference type="SFLD" id="SFLDG01140">
    <property type="entry name" value="C2.B:_Phosphomannomutase_and_P"/>
    <property type="match status" value="1"/>
</dbReference>
<dbReference type="InterPro" id="IPR023214">
    <property type="entry name" value="HAD_sf"/>
</dbReference>
<dbReference type="Proteomes" id="UP001155280">
    <property type="component" value="Unassembled WGS sequence"/>
</dbReference>
<keyword evidence="2" id="KW-1185">Reference proteome</keyword>
<dbReference type="GO" id="GO:0016791">
    <property type="term" value="F:phosphatase activity"/>
    <property type="evidence" value="ECO:0007669"/>
    <property type="project" value="UniProtKB-ARBA"/>
</dbReference>
<dbReference type="NCBIfam" id="TIGR00099">
    <property type="entry name" value="Cof-subfamily"/>
    <property type="match status" value="1"/>
</dbReference>
<dbReference type="GO" id="GO:0000287">
    <property type="term" value="F:magnesium ion binding"/>
    <property type="evidence" value="ECO:0007669"/>
    <property type="project" value="TreeGrafter"/>
</dbReference>
<name>A0A9X2KZE6_9FLAO</name>
<comment type="caution">
    <text evidence="1">The sequence shown here is derived from an EMBL/GenBank/DDBJ whole genome shotgun (WGS) entry which is preliminary data.</text>
</comment>
<dbReference type="EMBL" id="JANCNS010000003">
    <property type="protein sequence ID" value="MCP9201152.1"/>
    <property type="molecule type" value="Genomic_DNA"/>
</dbReference>
<dbReference type="SUPFAM" id="SSF56784">
    <property type="entry name" value="HAD-like"/>
    <property type="match status" value="1"/>
</dbReference>
<dbReference type="InterPro" id="IPR000150">
    <property type="entry name" value="Cof"/>
</dbReference>
<dbReference type="CDD" id="cd07516">
    <property type="entry name" value="HAD_Pase"/>
    <property type="match status" value="1"/>
</dbReference>
<dbReference type="Pfam" id="PF08282">
    <property type="entry name" value="Hydrolase_3"/>
    <property type="match status" value="1"/>
</dbReference>
<dbReference type="RefSeq" id="WP_241552828.1">
    <property type="nucleotide sequence ID" value="NZ_JANCNS010000003.1"/>
</dbReference>
<organism evidence="1 2">
    <name type="scientific">Christiangramia oceanisediminis</name>
    <dbReference type="NCBI Taxonomy" id="2920386"/>
    <lineage>
        <taxon>Bacteria</taxon>
        <taxon>Pseudomonadati</taxon>
        <taxon>Bacteroidota</taxon>
        <taxon>Flavobacteriia</taxon>
        <taxon>Flavobacteriales</taxon>
        <taxon>Flavobacteriaceae</taxon>
        <taxon>Christiangramia</taxon>
    </lineage>
</organism>
<dbReference type="Gene3D" id="3.40.50.1000">
    <property type="entry name" value="HAD superfamily/HAD-like"/>
    <property type="match status" value="1"/>
</dbReference>
<proteinExistence type="predicted"/>
<dbReference type="GO" id="GO:0005829">
    <property type="term" value="C:cytosol"/>
    <property type="evidence" value="ECO:0007669"/>
    <property type="project" value="TreeGrafter"/>
</dbReference>